<keyword evidence="6" id="KW-0169">Cobalamin biosynthesis</keyword>
<dbReference type="Gene3D" id="1.20.1200.10">
    <property type="entry name" value="Cobalamin adenosyltransferase-like"/>
    <property type="match status" value="1"/>
</dbReference>
<evidence type="ECO:0000256" key="6">
    <source>
        <dbReference type="RuleBase" id="RU366026"/>
    </source>
</evidence>
<feature type="domain" description="Cobalamin adenosyltransferase-like" evidence="7">
    <location>
        <begin position="3"/>
        <end position="168"/>
    </location>
</feature>
<comment type="pathway">
    <text evidence="6">Cofactor biosynthesis; adenosylcobalamin biosynthesis; adenosylcobalamin from cob(II)yrinate a,c-diamide: step 2/7.</text>
</comment>
<comment type="subunit">
    <text evidence="2">Homotrimer.</text>
</comment>
<keyword evidence="3 6" id="KW-0808">Transferase</keyword>
<dbReference type="UniPathway" id="UPA00148">
    <property type="reaction ID" value="UER00233"/>
</dbReference>
<dbReference type="InterPro" id="IPR016030">
    <property type="entry name" value="CblAdoTrfase-like"/>
</dbReference>
<evidence type="ECO:0000313" key="8">
    <source>
        <dbReference type="EMBL" id="HFI92031.1"/>
    </source>
</evidence>
<keyword evidence="4 6" id="KW-0547">Nucleotide-binding</keyword>
<keyword evidence="5 6" id="KW-0067">ATP-binding</keyword>
<protein>
    <recommendedName>
        <fullName evidence="6">Corrinoid adenosyltransferase</fullName>
        <ecNumber evidence="6">2.5.1.17</ecNumber>
    </recommendedName>
    <alternativeName>
        <fullName evidence="6">Cob(II)alamin adenosyltransferase</fullName>
    </alternativeName>
    <alternativeName>
        <fullName evidence="6">Cob(II)yrinic acid a,c-diamide adenosyltransferase</fullName>
    </alternativeName>
    <alternativeName>
        <fullName evidence="6">Cobinamide/cobalamin adenosyltransferase</fullName>
    </alternativeName>
</protein>
<accession>A0A7V2ZLA8</accession>
<evidence type="ECO:0000256" key="1">
    <source>
        <dbReference type="ARBA" id="ARBA00007487"/>
    </source>
</evidence>
<evidence type="ECO:0000256" key="3">
    <source>
        <dbReference type="ARBA" id="ARBA00022679"/>
    </source>
</evidence>
<dbReference type="GO" id="GO:0005524">
    <property type="term" value="F:ATP binding"/>
    <property type="evidence" value="ECO:0007669"/>
    <property type="project" value="UniProtKB-UniRule"/>
</dbReference>
<comment type="catalytic activity">
    <reaction evidence="6">
        <text>2 cob(II)alamin + reduced [electron-transfer flavoprotein] + 2 ATP = 2 adenosylcob(III)alamin + 2 triphosphate + oxidized [electron-transfer flavoprotein] + 3 H(+)</text>
        <dbReference type="Rhea" id="RHEA:28671"/>
        <dbReference type="Rhea" id="RHEA-COMP:10685"/>
        <dbReference type="Rhea" id="RHEA-COMP:10686"/>
        <dbReference type="ChEBI" id="CHEBI:15378"/>
        <dbReference type="ChEBI" id="CHEBI:16304"/>
        <dbReference type="ChEBI" id="CHEBI:18036"/>
        <dbReference type="ChEBI" id="CHEBI:18408"/>
        <dbReference type="ChEBI" id="CHEBI:30616"/>
        <dbReference type="ChEBI" id="CHEBI:57692"/>
        <dbReference type="ChEBI" id="CHEBI:58307"/>
        <dbReference type="EC" id="2.5.1.17"/>
    </reaction>
</comment>
<dbReference type="InterPro" id="IPR036451">
    <property type="entry name" value="CblAdoTrfase-like_sf"/>
</dbReference>
<gene>
    <name evidence="8" type="ORF">ENS31_10985</name>
</gene>
<dbReference type="EC" id="2.5.1.17" evidence="6"/>
<dbReference type="PANTHER" id="PTHR12213">
    <property type="entry name" value="CORRINOID ADENOSYLTRANSFERASE"/>
    <property type="match status" value="1"/>
</dbReference>
<reference evidence="8" key="1">
    <citation type="journal article" date="2020" name="mSystems">
        <title>Genome- and Community-Level Interaction Insights into Carbon Utilization and Element Cycling Functions of Hydrothermarchaeota in Hydrothermal Sediment.</title>
        <authorList>
            <person name="Zhou Z."/>
            <person name="Liu Y."/>
            <person name="Xu W."/>
            <person name="Pan J."/>
            <person name="Luo Z.H."/>
            <person name="Li M."/>
        </authorList>
    </citation>
    <scope>NUCLEOTIDE SEQUENCE [LARGE SCALE GENOMIC DNA]</scope>
    <source>
        <strain evidence="8">SpSt-479</strain>
    </source>
</reference>
<sequence length="184" mass="21015">MKIYTKTGDKGETSLFGGERVKKYHQRINAYGTIDELNAFIGLALTEIKSDEIKEVLTDLQNKLFIVGSDLATPETENNKKLNITRTSAEFITKAETDIDRFTSKLDELRNFILPGGSKGSAMLHVCRTICRRAEREVVELKNSEKINENIIVFLNRVSDLFFVLSRYENKVSKHPDVIWKLQS</sequence>
<dbReference type="FunFam" id="1.20.1200.10:FF:000001">
    <property type="entry name" value="Cob(I)yrinic acid a,c-diamide adenosyltransferase"/>
    <property type="match status" value="1"/>
</dbReference>
<evidence type="ECO:0000256" key="2">
    <source>
        <dbReference type="ARBA" id="ARBA00011233"/>
    </source>
</evidence>
<dbReference type="AlphaFoldDB" id="A0A7V2ZLA8"/>
<dbReference type="EMBL" id="DSUJ01000008">
    <property type="protein sequence ID" value="HFI92031.1"/>
    <property type="molecule type" value="Genomic_DNA"/>
</dbReference>
<comment type="caution">
    <text evidence="8">The sequence shown here is derived from an EMBL/GenBank/DDBJ whole genome shotgun (WGS) entry which is preliminary data.</text>
</comment>
<comment type="similarity">
    <text evidence="1 6">Belongs to the Cob(I)alamin adenosyltransferase family.</text>
</comment>
<evidence type="ECO:0000256" key="5">
    <source>
        <dbReference type="ARBA" id="ARBA00022840"/>
    </source>
</evidence>
<organism evidence="8">
    <name type="scientific">Ignavibacterium album</name>
    <dbReference type="NCBI Taxonomy" id="591197"/>
    <lineage>
        <taxon>Bacteria</taxon>
        <taxon>Pseudomonadati</taxon>
        <taxon>Ignavibacteriota</taxon>
        <taxon>Ignavibacteria</taxon>
        <taxon>Ignavibacteriales</taxon>
        <taxon>Ignavibacteriaceae</taxon>
        <taxon>Ignavibacterium</taxon>
    </lineage>
</organism>
<evidence type="ECO:0000259" key="7">
    <source>
        <dbReference type="Pfam" id="PF01923"/>
    </source>
</evidence>
<comment type="catalytic activity">
    <reaction evidence="6">
        <text>2 cob(II)yrinate a,c diamide + reduced [electron-transfer flavoprotein] + 2 ATP = 2 adenosylcob(III)yrinate a,c-diamide + 2 triphosphate + oxidized [electron-transfer flavoprotein] + 3 H(+)</text>
        <dbReference type="Rhea" id="RHEA:11528"/>
        <dbReference type="Rhea" id="RHEA-COMP:10685"/>
        <dbReference type="Rhea" id="RHEA-COMP:10686"/>
        <dbReference type="ChEBI" id="CHEBI:15378"/>
        <dbReference type="ChEBI" id="CHEBI:18036"/>
        <dbReference type="ChEBI" id="CHEBI:30616"/>
        <dbReference type="ChEBI" id="CHEBI:57692"/>
        <dbReference type="ChEBI" id="CHEBI:58307"/>
        <dbReference type="ChEBI" id="CHEBI:58503"/>
        <dbReference type="ChEBI" id="CHEBI:58537"/>
        <dbReference type="EC" id="2.5.1.17"/>
    </reaction>
</comment>
<evidence type="ECO:0000256" key="4">
    <source>
        <dbReference type="ARBA" id="ARBA00022741"/>
    </source>
</evidence>
<dbReference type="Pfam" id="PF01923">
    <property type="entry name" value="Cob_adeno_trans"/>
    <property type="match status" value="1"/>
</dbReference>
<proteinExistence type="inferred from homology"/>
<dbReference type="NCBIfam" id="TIGR00636">
    <property type="entry name" value="PduO_Nterm"/>
    <property type="match status" value="1"/>
</dbReference>
<dbReference type="SUPFAM" id="SSF89028">
    <property type="entry name" value="Cobalamin adenosyltransferase-like"/>
    <property type="match status" value="1"/>
</dbReference>
<dbReference type="GO" id="GO:0008817">
    <property type="term" value="F:corrinoid adenosyltransferase activity"/>
    <property type="evidence" value="ECO:0007669"/>
    <property type="project" value="UniProtKB-UniRule"/>
</dbReference>
<dbReference type="PANTHER" id="PTHR12213:SF0">
    <property type="entry name" value="CORRINOID ADENOSYLTRANSFERASE MMAB"/>
    <property type="match status" value="1"/>
</dbReference>
<dbReference type="InterPro" id="IPR029499">
    <property type="entry name" value="PduO-typ"/>
</dbReference>
<dbReference type="GO" id="GO:0009236">
    <property type="term" value="P:cobalamin biosynthetic process"/>
    <property type="evidence" value="ECO:0007669"/>
    <property type="project" value="UniProtKB-UniRule"/>
</dbReference>
<name>A0A7V2ZLA8_9BACT</name>